<dbReference type="PANTHER" id="PTHR42743:SF11">
    <property type="entry name" value="AMINODEOXYCHORISMATE LYASE"/>
    <property type="match status" value="1"/>
</dbReference>
<dbReference type="GO" id="GO:0008483">
    <property type="term" value="F:transaminase activity"/>
    <property type="evidence" value="ECO:0007669"/>
    <property type="project" value="UniProtKB-KW"/>
</dbReference>
<reference evidence="2" key="1">
    <citation type="submission" date="2020-07" db="EMBL/GenBank/DDBJ databases">
        <title>Severe corrosion of carbon steel in oil field produced water can be linked to methanogenic archaea containing a special type of NiFe hydrogenase.</title>
        <authorList>
            <person name="Lahme S."/>
            <person name="Mand J."/>
            <person name="Longwell J."/>
            <person name="Smith R."/>
            <person name="Enning D."/>
        </authorList>
    </citation>
    <scope>NUCLEOTIDE SEQUENCE</scope>
    <source>
        <strain evidence="2">MIC098Bin6</strain>
    </source>
</reference>
<dbReference type="InterPro" id="IPR043131">
    <property type="entry name" value="BCAT-like_N"/>
</dbReference>
<proteinExistence type="inferred from homology"/>
<evidence type="ECO:0000313" key="2">
    <source>
        <dbReference type="EMBL" id="MBG0780495.1"/>
    </source>
</evidence>
<dbReference type="EMBL" id="JACCQK010000756">
    <property type="protein sequence ID" value="MBG0780495.1"/>
    <property type="molecule type" value="Genomic_DNA"/>
</dbReference>
<dbReference type="AlphaFoldDB" id="A0A931G9K7"/>
<keyword evidence="2" id="KW-0032">Aminotransferase</keyword>
<dbReference type="InterPro" id="IPR001544">
    <property type="entry name" value="Aminotrans_IV"/>
</dbReference>
<comment type="caution">
    <text evidence="2">The sequence shown here is derived from an EMBL/GenBank/DDBJ whole genome shotgun (WGS) entry which is preliminary data.</text>
</comment>
<keyword evidence="2" id="KW-0808">Transferase</keyword>
<dbReference type="Pfam" id="PF01063">
    <property type="entry name" value="Aminotran_4"/>
    <property type="match status" value="1"/>
</dbReference>
<sequence length="102" mass="11313">MTVYYVDGAFVPAHEAMIPVDDLAILRGIGICDIMRTFHGRPFFVDAHIDRLMDSGIKIGLNLPWTAKNIKQIVFQTLEKNPGLDEANIRIVITGGSSPDFL</sequence>
<dbReference type="Gene3D" id="3.30.470.10">
    <property type="match status" value="1"/>
</dbReference>
<protein>
    <submittedName>
        <fullName evidence="2">Aminotransferase class IV</fullName>
    </submittedName>
</protein>
<dbReference type="InterPro" id="IPR036038">
    <property type="entry name" value="Aminotransferase-like"/>
</dbReference>
<dbReference type="GO" id="GO:0046394">
    <property type="term" value="P:carboxylic acid biosynthetic process"/>
    <property type="evidence" value="ECO:0007669"/>
    <property type="project" value="UniProtKB-ARBA"/>
</dbReference>
<dbReference type="Proteomes" id="UP000706172">
    <property type="component" value="Unassembled WGS sequence"/>
</dbReference>
<evidence type="ECO:0000313" key="3">
    <source>
        <dbReference type="Proteomes" id="UP000706172"/>
    </source>
</evidence>
<accession>A0A931G9K7</accession>
<dbReference type="InterPro" id="IPR050571">
    <property type="entry name" value="Class-IV_PLP-Dep_Aminotrnsfr"/>
</dbReference>
<dbReference type="PANTHER" id="PTHR42743">
    <property type="entry name" value="AMINO-ACID AMINOTRANSFERASE"/>
    <property type="match status" value="1"/>
</dbReference>
<feature type="non-terminal residue" evidence="2">
    <location>
        <position position="102"/>
    </location>
</feature>
<organism evidence="2 3">
    <name type="scientific">Desulfotignum balticum</name>
    <dbReference type="NCBI Taxonomy" id="115781"/>
    <lineage>
        <taxon>Bacteria</taxon>
        <taxon>Pseudomonadati</taxon>
        <taxon>Thermodesulfobacteriota</taxon>
        <taxon>Desulfobacteria</taxon>
        <taxon>Desulfobacterales</taxon>
        <taxon>Desulfobacteraceae</taxon>
        <taxon>Desulfotignum</taxon>
    </lineage>
</organism>
<evidence type="ECO:0000256" key="1">
    <source>
        <dbReference type="ARBA" id="ARBA00009320"/>
    </source>
</evidence>
<dbReference type="SUPFAM" id="SSF56752">
    <property type="entry name" value="D-aminoacid aminotransferase-like PLP-dependent enzymes"/>
    <property type="match status" value="1"/>
</dbReference>
<name>A0A931G9K7_9BACT</name>
<gene>
    <name evidence="2" type="ORF">H0S81_11285</name>
</gene>
<comment type="similarity">
    <text evidence="1">Belongs to the class-IV pyridoxal-phosphate-dependent aminotransferase family.</text>
</comment>